<dbReference type="InterPro" id="IPR001509">
    <property type="entry name" value="Epimerase_deHydtase"/>
</dbReference>
<dbReference type="InterPro" id="IPR050177">
    <property type="entry name" value="Lipid_A_modif_metabolic_enz"/>
</dbReference>
<dbReference type="PANTHER" id="PTHR43245">
    <property type="entry name" value="BIFUNCTIONAL POLYMYXIN RESISTANCE PROTEIN ARNA"/>
    <property type="match status" value="1"/>
</dbReference>
<protein>
    <submittedName>
        <fullName evidence="2 3">Epimerase</fullName>
    </submittedName>
</protein>
<proteinExistence type="predicted"/>
<organism evidence="3 4">
    <name type="scientific">Gordonibacter urolithinfaciens</name>
    <dbReference type="NCBI Taxonomy" id="1335613"/>
    <lineage>
        <taxon>Bacteria</taxon>
        <taxon>Bacillati</taxon>
        <taxon>Actinomycetota</taxon>
        <taxon>Coriobacteriia</taxon>
        <taxon>Eggerthellales</taxon>
        <taxon>Eggerthellaceae</taxon>
        <taxon>Gordonibacter</taxon>
    </lineage>
</organism>
<dbReference type="InterPro" id="IPR036291">
    <property type="entry name" value="NAD(P)-bd_dom_sf"/>
</dbReference>
<name>A0A423ULP0_9ACTN</name>
<sequence length="312" mass="34110">MRVLVLGGTQFVGRAVAEGLIARGWDVSILTRGRLPVAYGGLARHYRADRRDPASLRELAGERFDAVVDVSAYTAADVAPVLDTLRLDGARYVLVSSGAVYAPSDAARAEDAPTGENEVWGAYGLGKLEAERLLVAERPQRGCSLTILRPAYFYGPGNNLYREAYLFDRLECGHPVPVPVGGALTQFLHIDDFVRLVVSVLEAEPWEAEAFNCAHPEPVGWGDLVRAAAAAAGVEPRIVPVDYRGAMEAREFFPFRDQTYLLDTGKATRFGLAQPSVALAEGMRSAYAWYCRERPRLADPKMTRVGEALRRG</sequence>
<dbReference type="Proteomes" id="UP000462865">
    <property type="component" value="Unassembled WGS sequence"/>
</dbReference>
<evidence type="ECO:0000313" key="3">
    <source>
        <dbReference type="EMBL" id="ROT90754.1"/>
    </source>
</evidence>
<dbReference type="SUPFAM" id="SSF51735">
    <property type="entry name" value="NAD(P)-binding Rossmann-fold domains"/>
    <property type="match status" value="1"/>
</dbReference>
<dbReference type="EMBL" id="QIBW01000004">
    <property type="protein sequence ID" value="ROT90754.1"/>
    <property type="molecule type" value="Genomic_DNA"/>
</dbReference>
<dbReference type="Pfam" id="PF01370">
    <property type="entry name" value="Epimerase"/>
    <property type="match status" value="1"/>
</dbReference>
<evidence type="ECO:0000313" key="2">
    <source>
        <dbReference type="EMBL" id="MSA94219.1"/>
    </source>
</evidence>
<feature type="domain" description="NAD-dependent epimerase/dehydratase" evidence="1">
    <location>
        <begin position="3"/>
        <end position="213"/>
    </location>
</feature>
<dbReference type="Proteomes" id="UP000285258">
    <property type="component" value="Unassembled WGS sequence"/>
</dbReference>
<evidence type="ECO:0000313" key="4">
    <source>
        <dbReference type="Proteomes" id="UP000285258"/>
    </source>
</evidence>
<evidence type="ECO:0000259" key="1">
    <source>
        <dbReference type="Pfam" id="PF01370"/>
    </source>
</evidence>
<comment type="caution">
    <text evidence="3">The sequence shown here is derived from an EMBL/GenBank/DDBJ whole genome shotgun (WGS) entry which is preliminary data.</text>
</comment>
<reference evidence="4" key="1">
    <citation type="submission" date="2018-05" db="EMBL/GenBank/DDBJ databases">
        <title>Genome Sequencing of selected type strains of the family Eggerthellaceae.</title>
        <authorList>
            <person name="Danylec N."/>
            <person name="Stoll D.A."/>
            <person name="Doetsch A."/>
            <person name="Huch M."/>
        </authorList>
    </citation>
    <scope>NUCLEOTIDE SEQUENCE [LARGE SCALE GENOMIC DNA]</scope>
    <source>
        <strain evidence="4">DSM 27213</strain>
    </source>
</reference>
<dbReference type="RefSeq" id="WP_096227096.1">
    <property type="nucleotide sequence ID" value="NZ_CP168029.1"/>
</dbReference>
<dbReference type="PANTHER" id="PTHR43245:SF13">
    <property type="entry name" value="UDP-D-APIOSE_UDP-D-XYLOSE SYNTHASE 2"/>
    <property type="match status" value="1"/>
</dbReference>
<gene>
    <name evidence="3" type="ORF">DMP12_04440</name>
    <name evidence="2" type="ORF">GKG38_03920</name>
</gene>
<evidence type="ECO:0000313" key="5">
    <source>
        <dbReference type="Proteomes" id="UP000462865"/>
    </source>
</evidence>
<reference evidence="2 5" key="4">
    <citation type="journal article" date="2019" name="Nat. Med.">
        <title>A library of human gut bacterial isolates paired with longitudinal multiomics data enables mechanistic microbiome research.</title>
        <authorList>
            <person name="Poyet M."/>
            <person name="Groussin M."/>
            <person name="Gibbons S.M."/>
            <person name="Avila-Pacheco J."/>
            <person name="Jiang X."/>
            <person name="Kearney S.M."/>
            <person name="Perrotta A.R."/>
            <person name="Berdy B."/>
            <person name="Zhao S."/>
            <person name="Lieberman T.D."/>
            <person name="Swanson P.K."/>
            <person name="Smith M."/>
            <person name="Roesemann S."/>
            <person name="Alexander J.E."/>
            <person name="Rich S.A."/>
            <person name="Livny J."/>
            <person name="Vlamakis H."/>
            <person name="Clish C."/>
            <person name="Bullock K."/>
            <person name="Deik A."/>
            <person name="Scott J."/>
            <person name="Pierce K.A."/>
            <person name="Xavier R.J."/>
            <person name="Alm E.J."/>
        </authorList>
    </citation>
    <scope>NUCLEOTIDE SEQUENCE [LARGE SCALE GENOMIC DNA]</scope>
    <source>
        <strain evidence="2 5">BIOML-A1</strain>
    </source>
</reference>
<accession>A0A423ULP0</accession>
<dbReference type="EMBL" id="WKZA01000010">
    <property type="protein sequence ID" value="MSA94219.1"/>
    <property type="molecule type" value="Genomic_DNA"/>
</dbReference>
<reference evidence="3" key="3">
    <citation type="journal article" date="2019" name="Microbiol. Resour. Announc.">
        <title>Draft Genome Sequences of Type Strains of Gordonibacter faecihominis, Paraeggerthella hongkongensis, Parvibacter caecicola,Slackia equolifaciens, Slackia faecicanis, and Slackia isoflavoniconvertens.</title>
        <authorList>
            <person name="Danylec N."/>
            <person name="Stoll D.A."/>
            <person name="Dotsch A."/>
            <person name="Huch M."/>
        </authorList>
    </citation>
    <scope>NUCLEOTIDE SEQUENCE</scope>
    <source>
        <strain evidence="3">DSM 27213</strain>
    </source>
</reference>
<dbReference type="AlphaFoldDB" id="A0A423ULP0"/>
<dbReference type="Gene3D" id="3.40.50.720">
    <property type="entry name" value="NAD(P)-binding Rossmann-like Domain"/>
    <property type="match status" value="1"/>
</dbReference>
<reference evidence="3" key="2">
    <citation type="journal article" date="2019" name="Int. J. Syst. Evol. Microbiol.">
        <title>Gordonibacter faecihominis is a later heterotypic synonym of Gordonibacter urolithinfaciens.</title>
        <authorList>
            <person name="Danylec N."/>
            <person name="Stoll D.A."/>
            <person name="Huch M."/>
        </authorList>
    </citation>
    <scope>NUCLEOTIDE SEQUENCE</scope>
    <source>
        <strain evidence="3">DSM 27213</strain>
    </source>
</reference>